<evidence type="ECO:0000256" key="3">
    <source>
        <dbReference type="ARBA" id="ARBA00023273"/>
    </source>
</evidence>
<dbReference type="PANTHER" id="PTHR46614">
    <property type="entry name" value="MORN REPEAT-CONTAINING PROTEIN 4"/>
    <property type="match status" value="1"/>
</dbReference>
<dbReference type="SUPFAM" id="SSF82185">
    <property type="entry name" value="Histone H3 K4-specific methyltransferase SET7/9 N-terminal domain"/>
    <property type="match status" value="1"/>
</dbReference>
<dbReference type="GO" id="GO:0048678">
    <property type="term" value="P:response to axon injury"/>
    <property type="evidence" value="ECO:0007669"/>
    <property type="project" value="TreeGrafter"/>
</dbReference>
<evidence type="ECO:0008006" key="6">
    <source>
        <dbReference type="Google" id="ProtNLM"/>
    </source>
</evidence>
<dbReference type="Gene3D" id="2.20.110.10">
    <property type="entry name" value="Histone H3 K4-specific methyltransferase SET7/9 N-terminal domain"/>
    <property type="match status" value="2"/>
</dbReference>
<reference evidence="4" key="1">
    <citation type="submission" date="2021-12" db="EMBL/GenBank/DDBJ databases">
        <authorList>
            <person name="King R."/>
        </authorList>
    </citation>
    <scope>NUCLEOTIDE SEQUENCE</scope>
</reference>
<sequence>MGPDDDSEIEYGGHKYKDGVKYVGSWNRKGLKSGGGHILFPDGTRYDGNFENGFFNGQGVLSFPDGAKYEGEFLQGWFHGHGIFLRADGMRYEGEFRGGKMRGLGLITFSDYSHGFPKLEGYFENCRLLKKQSCPETVLRAHMVSITARKNYVENI</sequence>
<dbReference type="OrthoDB" id="406044at2759"/>
<organism evidence="4 5">
    <name type="scientific">Brassicogethes aeneus</name>
    <name type="common">Rape pollen beetle</name>
    <name type="synonym">Meligethes aeneus</name>
    <dbReference type="NCBI Taxonomy" id="1431903"/>
    <lineage>
        <taxon>Eukaryota</taxon>
        <taxon>Metazoa</taxon>
        <taxon>Ecdysozoa</taxon>
        <taxon>Arthropoda</taxon>
        <taxon>Hexapoda</taxon>
        <taxon>Insecta</taxon>
        <taxon>Pterygota</taxon>
        <taxon>Neoptera</taxon>
        <taxon>Endopterygota</taxon>
        <taxon>Coleoptera</taxon>
        <taxon>Polyphaga</taxon>
        <taxon>Cucujiformia</taxon>
        <taxon>Nitidulidae</taxon>
        <taxon>Meligethinae</taxon>
        <taxon>Brassicogethes</taxon>
    </lineage>
</organism>
<dbReference type="InterPro" id="IPR052315">
    <property type="entry name" value="MORN4"/>
</dbReference>
<evidence type="ECO:0000256" key="1">
    <source>
        <dbReference type="ARBA" id="ARBA00004316"/>
    </source>
</evidence>
<gene>
    <name evidence="4" type="ORF">MELIAE_LOCUS9490</name>
</gene>
<dbReference type="PANTHER" id="PTHR46614:SF1">
    <property type="entry name" value="MORN REPEAT-CONTAINING PROTEIN 4"/>
    <property type="match status" value="1"/>
</dbReference>
<keyword evidence="3" id="KW-0966">Cell projection</keyword>
<dbReference type="EMBL" id="OV121137">
    <property type="protein sequence ID" value="CAH0559394.1"/>
    <property type="molecule type" value="Genomic_DNA"/>
</dbReference>
<keyword evidence="2" id="KW-0677">Repeat</keyword>
<protein>
    <recommendedName>
        <fullName evidence="6">MORN repeat-containing protein 4</fullName>
    </recommendedName>
</protein>
<dbReference type="InterPro" id="IPR003409">
    <property type="entry name" value="MORN"/>
</dbReference>
<dbReference type="GO" id="GO:0042995">
    <property type="term" value="C:cell projection"/>
    <property type="evidence" value="ECO:0007669"/>
    <property type="project" value="UniProtKB-SubCell"/>
</dbReference>
<dbReference type="Pfam" id="PF02493">
    <property type="entry name" value="MORN"/>
    <property type="match status" value="4"/>
</dbReference>
<name>A0A9P0FKV8_BRAAE</name>
<keyword evidence="5" id="KW-1185">Reference proteome</keyword>
<evidence type="ECO:0000313" key="5">
    <source>
        <dbReference type="Proteomes" id="UP001154078"/>
    </source>
</evidence>
<evidence type="ECO:0000256" key="2">
    <source>
        <dbReference type="ARBA" id="ARBA00022737"/>
    </source>
</evidence>
<dbReference type="AlphaFoldDB" id="A0A9P0FKV8"/>
<evidence type="ECO:0000313" key="4">
    <source>
        <dbReference type="EMBL" id="CAH0559394.1"/>
    </source>
</evidence>
<comment type="subcellular location">
    <subcellularLocation>
        <location evidence="1">Cell projection</location>
    </subcellularLocation>
</comment>
<dbReference type="SMART" id="SM00698">
    <property type="entry name" value="MORN"/>
    <property type="match status" value="4"/>
</dbReference>
<proteinExistence type="predicted"/>
<accession>A0A9P0FKV8</accession>
<dbReference type="Proteomes" id="UP001154078">
    <property type="component" value="Chromosome 6"/>
</dbReference>